<feature type="compositionally biased region" description="Basic and acidic residues" evidence="7">
    <location>
        <begin position="676"/>
        <end position="689"/>
    </location>
</feature>
<dbReference type="RefSeq" id="XP_056039011.1">
    <property type="nucleotide sequence ID" value="XM_056183509.1"/>
</dbReference>
<reference evidence="11 12" key="1">
    <citation type="journal article" date="2023" name="G3 (Bethesda)">
        <title>A high-quality reference genome for the fission yeast Schizosaccharomyces osmophilus.</title>
        <authorList>
            <person name="Jia G.S."/>
            <person name="Zhang W.C."/>
            <person name="Liang Y."/>
            <person name="Liu X.H."/>
            <person name="Rhind N."/>
            <person name="Pidoux A."/>
            <person name="Brysch-Herzberg M."/>
            <person name="Du L.L."/>
        </authorList>
    </citation>
    <scope>NUCLEOTIDE SEQUENCE [LARGE SCALE GENOMIC DNA]</scope>
    <source>
        <strain evidence="11 12">CBS 15793</strain>
    </source>
</reference>
<dbReference type="PANTHER" id="PTHR31145">
    <property type="entry name" value="INTEGRAL MEMBRANE PROTEIN (AFU_ORTHOLOGUE AFUA_7G01610)"/>
    <property type="match status" value="1"/>
</dbReference>
<dbReference type="Proteomes" id="UP001212411">
    <property type="component" value="Chromosome 3"/>
</dbReference>
<evidence type="ECO:0000256" key="7">
    <source>
        <dbReference type="SAM" id="MobiDB-lite"/>
    </source>
</evidence>
<feature type="transmembrane region" description="Helical" evidence="8">
    <location>
        <begin position="499"/>
        <end position="518"/>
    </location>
</feature>
<dbReference type="EMBL" id="CP115613">
    <property type="protein sequence ID" value="WBW74768.1"/>
    <property type="molecule type" value="Genomic_DNA"/>
</dbReference>
<feature type="region of interest" description="Disordered" evidence="7">
    <location>
        <begin position="676"/>
        <end position="711"/>
    </location>
</feature>
<evidence type="ECO:0000313" key="11">
    <source>
        <dbReference type="EMBL" id="WBW74768.1"/>
    </source>
</evidence>
<keyword evidence="12" id="KW-1185">Reference proteome</keyword>
<comment type="similarity">
    <text evidence="2">Belongs to the transient receptor potential (TRP) ion channel family.</text>
</comment>
<keyword evidence="6 8" id="KW-0472">Membrane</keyword>
<evidence type="ECO:0000256" key="2">
    <source>
        <dbReference type="ARBA" id="ARBA00010642"/>
    </source>
</evidence>
<name>A0AAE9WHV9_9SCHI</name>
<evidence type="ECO:0000256" key="1">
    <source>
        <dbReference type="ARBA" id="ARBA00004141"/>
    </source>
</evidence>
<evidence type="ECO:0000256" key="9">
    <source>
        <dbReference type="SAM" id="SignalP"/>
    </source>
</evidence>
<feature type="transmembrane region" description="Helical" evidence="8">
    <location>
        <begin position="383"/>
        <end position="404"/>
    </location>
</feature>
<dbReference type="GO" id="GO:0016020">
    <property type="term" value="C:membrane"/>
    <property type="evidence" value="ECO:0007669"/>
    <property type="project" value="UniProtKB-SubCell"/>
</dbReference>
<dbReference type="PANTHER" id="PTHR31145:SF2">
    <property type="entry name" value="FLAVIN CARRIER PROTEIN 2"/>
    <property type="match status" value="1"/>
</dbReference>
<dbReference type="SMART" id="SM01320">
    <property type="entry name" value="TRP_N"/>
    <property type="match status" value="1"/>
</dbReference>
<evidence type="ECO:0000256" key="5">
    <source>
        <dbReference type="ARBA" id="ARBA00022989"/>
    </source>
</evidence>
<feature type="transmembrane region" description="Helical" evidence="8">
    <location>
        <begin position="410"/>
        <end position="431"/>
    </location>
</feature>
<feature type="transmembrane region" description="Helical" evidence="8">
    <location>
        <begin position="329"/>
        <end position="362"/>
    </location>
</feature>
<dbReference type="GeneID" id="80878198"/>
<dbReference type="Pfam" id="PF14558">
    <property type="entry name" value="TRP_N"/>
    <property type="match status" value="1"/>
</dbReference>
<dbReference type="KEGG" id="som:SOMG_04730"/>
<dbReference type="Pfam" id="PF06011">
    <property type="entry name" value="TRP"/>
    <property type="match status" value="1"/>
</dbReference>
<evidence type="ECO:0000259" key="10">
    <source>
        <dbReference type="SMART" id="SM01320"/>
    </source>
</evidence>
<evidence type="ECO:0000256" key="4">
    <source>
        <dbReference type="ARBA" id="ARBA00022729"/>
    </source>
</evidence>
<organism evidence="11 12">
    <name type="scientific">Schizosaccharomyces osmophilus</name>
    <dbReference type="NCBI Taxonomy" id="2545709"/>
    <lineage>
        <taxon>Eukaryota</taxon>
        <taxon>Fungi</taxon>
        <taxon>Dikarya</taxon>
        <taxon>Ascomycota</taxon>
        <taxon>Taphrinomycotina</taxon>
        <taxon>Schizosaccharomycetes</taxon>
        <taxon>Schizosaccharomycetales</taxon>
        <taxon>Schizosaccharomycetaceae</taxon>
        <taxon>Schizosaccharomyces</taxon>
    </lineage>
</organism>
<keyword evidence="5 8" id="KW-1133">Transmembrane helix</keyword>
<evidence type="ECO:0000256" key="3">
    <source>
        <dbReference type="ARBA" id="ARBA00022692"/>
    </source>
</evidence>
<feature type="chain" id="PRO_5042065464" evidence="9">
    <location>
        <begin position="24"/>
        <end position="711"/>
    </location>
</feature>
<feature type="domain" description="ML-like" evidence="10">
    <location>
        <begin position="26"/>
        <end position="167"/>
    </location>
</feature>
<feature type="signal peptide" evidence="9">
    <location>
        <begin position="1"/>
        <end position="23"/>
    </location>
</feature>
<dbReference type="InterPro" id="IPR010308">
    <property type="entry name" value="TRP_C"/>
</dbReference>
<dbReference type="InterPro" id="IPR040241">
    <property type="entry name" value="TRP_Flc/Pkd2-like"/>
</dbReference>
<feature type="transmembrane region" description="Helical" evidence="8">
    <location>
        <begin position="170"/>
        <end position="193"/>
    </location>
</feature>
<gene>
    <name evidence="11" type="primary">pkd2</name>
    <name evidence="11" type="ORF">SOMG_04730</name>
</gene>
<keyword evidence="4 9" id="KW-0732">Signal</keyword>
<feature type="region of interest" description="Disordered" evidence="7">
    <location>
        <begin position="636"/>
        <end position="660"/>
    </location>
</feature>
<feature type="transmembrane region" description="Helical" evidence="8">
    <location>
        <begin position="560"/>
        <end position="583"/>
    </location>
</feature>
<evidence type="ECO:0000256" key="8">
    <source>
        <dbReference type="SAM" id="Phobius"/>
    </source>
</evidence>
<keyword evidence="3 8" id="KW-0812">Transmembrane</keyword>
<protein>
    <submittedName>
        <fullName evidence="11">Plasma membrane TRP-like calcium ion channel Pkd2</fullName>
    </submittedName>
</protein>
<accession>A0AAE9WHV9</accession>
<dbReference type="AlphaFoldDB" id="A0AAE9WHV9"/>
<evidence type="ECO:0000313" key="12">
    <source>
        <dbReference type="Proteomes" id="UP001212411"/>
    </source>
</evidence>
<feature type="transmembrane region" description="Helical" evidence="8">
    <location>
        <begin position="530"/>
        <end position="554"/>
    </location>
</feature>
<comment type="subcellular location">
    <subcellularLocation>
        <location evidence="1">Membrane</location>
        <topology evidence="1">Multi-pass membrane protein</topology>
    </subcellularLocation>
</comment>
<evidence type="ECO:0000256" key="6">
    <source>
        <dbReference type="ARBA" id="ARBA00023136"/>
    </source>
</evidence>
<dbReference type="GO" id="GO:0055085">
    <property type="term" value="P:transmembrane transport"/>
    <property type="evidence" value="ECO:0007669"/>
    <property type="project" value="TreeGrafter"/>
</dbReference>
<feature type="transmembrane region" description="Helical" evidence="8">
    <location>
        <begin position="205"/>
        <end position="230"/>
    </location>
</feature>
<feature type="compositionally biased region" description="Polar residues" evidence="7">
    <location>
        <begin position="636"/>
        <end position="648"/>
    </location>
</feature>
<dbReference type="GO" id="GO:0009272">
    <property type="term" value="P:fungal-type cell wall biogenesis"/>
    <property type="evidence" value="ECO:0007669"/>
    <property type="project" value="TreeGrafter"/>
</dbReference>
<dbReference type="InterPro" id="IPR032800">
    <property type="entry name" value="TRP_N"/>
</dbReference>
<feature type="transmembrane region" description="Helical" evidence="8">
    <location>
        <begin position="473"/>
        <end position="493"/>
    </location>
</feature>
<sequence length="711" mass="80462">MRLLQSLFFSLCLFFCIIKSALANSKYLDVKSLTTCMANSQFSASTLDAVYYPDNTSIYFDVSARSLVSTNVSIHVNVNAYGFTLEKTIDPCGMNIAGFCPMQAGNIILEGNHNLTGEVIKWIDDLPGIAYLVPDLDAKVTVNMYDTNSNQRIACVMTNVGNGRSVYYRVIYWVMCMVIGIPLLLSLLLSPLLQTPAIWEVFENMVVLFQFAQMQALYAMMASPLPAIIFSWGRNFIWSMGIIKIGFMQKVFTWYVKSTGGDPSVLVEMGSHANVGLAKRGLDTASYFSKRASNSTLGLGSSSSSNNGTVSLSGIKRISYLMGIETTNFFVTGFSFFVILLGFTVCIAILSRIVLELYYLIAKDKTLKRQRVREYWKATAKGFFYRAIYLGFWQMSVLCMWEIYTRDSSALAFLSMYVIVDMAILLLYAFVRTMQIIRKTGAFSDPDALFNLYSDTQHLMRWGFMYVSYRHRFFFLSFFLLIVILIRSMFIGFGQTSPVVQGCAMFAISVVEFFFMVFARPYATKHLNGLHIGIALVNLISGTFILIMCKAFTINELARQVIGIVFFAVNAIAMLLLILGIFIRNVIVLLRRSKNGTYYRILDESNEKSSSDKDFSKHPSSEMNVFHDSGFTGTTMRGSTDLRTTDNPFSGGDDRFSNHKNNLPWQAIEEESFTRLHEPKTNEHYRDPSDVESNGYDGRYRRRPLPDTPFY</sequence>
<proteinExistence type="inferred from homology"/>